<dbReference type="InterPro" id="IPR011010">
    <property type="entry name" value="DNA_brk_join_enz"/>
</dbReference>
<keyword evidence="4" id="KW-0378">Hydrolase</keyword>
<dbReference type="InterPro" id="IPR013762">
    <property type="entry name" value="Integrase-like_cat_sf"/>
</dbReference>
<keyword evidence="6" id="KW-0233">DNA recombination</keyword>
<dbReference type="Gene3D" id="1.10.150.130">
    <property type="match status" value="1"/>
</dbReference>
<dbReference type="GO" id="GO:0015074">
    <property type="term" value="P:DNA integration"/>
    <property type="evidence" value="ECO:0007669"/>
    <property type="project" value="InterPro"/>
</dbReference>
<organism evidence="11">
    <name type="scientific">Siphoviridae sp. ctsMn4</name>
    <dbReference type="NCBI Taxonomy" id="2826485"/>
    <lineage>
        <taxon>Viruses</taxon>
        <taxon>Duplodnaviria</taxon>
        <taxon>Heunggongvirae</taxon>
        <taxon>Uroviricota</taxon>
        <taxon>Caudoviricetes</taxon>
    </lineage>
</organism>
<dbReference type="Pfam" id="PF00589">
    <property type="entry name" value="Phage_integrase"/>
    <property type="match status" value="1"/>
</dbReference>
<evidence type="ECO:0000256" key="6">
    <source>
        <dbReference type="ARBA" id="ARBA00023172"/>
    </source>
</evidence>
<sequence length="356" mass="41113">MEYSFSTREKNGSICLILSYKVNSKWKQKTKQGFKTLREAKQYQDKLLAAAKEDAVTNCDPELSNITLHDFTEKIFLRDRRQSIEYRTRLSYTSAVKTFSTLKDKPLKDITMTDVMDGYNRLSRLKVSTRNLHLGRLSTIFKYAVRPYQIILDNPVNNITPERDKSVKRIKAFTKAEMLQLFDFLSDDPLIYTMVVTAGNTGMRYSEIAGLTWDCIDLFNQAITINKQWGMRKDGTIGFKPVKSINSNRTIHLTTFLTKTLNTWKLTQPISLDGRVFPVSESVHYKIIYKIRLFKHGMNIHSLRHTFATLMLSETEDVNLVAALLGDTVTTVIKTYIHYTDDIRKKADQYIEAALK</sequence>
<keyword evidence="7" id="KW-1179">Viral genome integration</keyword>
<evidence type="ECO:0000256" key="3">
    <source>
        <dbReference type="ARBA" id="ARBA00022679"/>
    </source>
</evidence>
<dbReference type="GO" id="GO:0044826">
    <property type="term" value="P:viral genome integration into host DNA"/>
    <property type="evidence" value="ECO:0007669"/>
    <property type="project" value="UniProtKB-KW"/>
</dbReference>
<dbReference type="Gene3D" id="1.10.443.10">
    <property type="entry name" value="Intergrase catalytic core"/>
    <property type="match status" value="1"/>
</dbReference>
<dbReference type="InterPro" id="IPR002104">
    <property type="entry name" value="Integrase_catalytic"/>
</dbReference>
<accession>A0A8S5NKT1</accession>
<dbReference type="InterPro" id="IPR044068">
    <property type="entry name" value="CB"/>
</dbReference>
<evidence type="ECO:0000256" key="2">
    <source>
        <dbReference type="ARBA" id="ARBA00016082"/>
    </source>
</evidence>
<dbReference type="SUPFAM" id="SSF56349">
    <property type="entry name" value="DNA breaking-rejoining enzymes"/>
    <property type="match status" value="1"/>
</dbReference>
<proteinExistence type="inferred from homology"/>
<feature type="domain" description="Tyr recombinase" evidence="9">
    <location>
        <begin position="168"/>
        <end position="349"/>
    </location>
</feature>
<dbReference type="GO" id="GO:0003677">
    <property type="term" value="F:DNA binding"/>
    <property type="evidence" value="ECO:0007669"/>
    <property type="project" value="UniProtKB-UniRule"/>
</dbReference>
<dbReference type="GO" id="GO:0016787">
    <property type="term" value="F:hydrolase activity"/>
    <property type="evidence" value="ECO:0007669"/>
    <property type="project" value="UniProtKB-KW"/>
</dbReference>
<name>A0A8S5NKT1_9CAUD</name>
<evidence type="ECO:0000313" key="11">
    <source>
        <dbReference type="EMBL" id="DAD94683.1"/>
    </source>
</evidence>
<dbReference type="GO" id="GO:0006310">
    <property type="term" value="P:DNA recombination"/>
    <property type="evidence" value="ECO:0007669"/>
    <property type="project" value="UniProtKB-KW"/>
</dbReference>
<evidence type="ECO:0000259" key="9">
    <source>
        <dbReference type="PROSITE" id="PS51898"/>
    </source>
</evidence>
<dbReference type="GO" id="GO:0075713">
    <property type="term" value="P:establishment of integrated proviral latency"/>
    <property type="evidence" value="ECO:0007669"/>
    <property type="project" value="UniProtKB-KW"/>
</dbReference>
<dbReference type="EMBL" id="BK015180">
    <property type="protein sequence ID" value="DAD94683.1"/>
    <property type="molecule type" value="Genomic_DNA"/>
</dbReference>
<dbReference type="InterPro" id="IPR028259">
    <property type="entry name" value="AP2-like_int_N"/>
</dbReference>
<protein>
    <recommendedName>
        <fullName evidence="2">Integrase</fullName>
    </recommendedName>
</protein>
<dbReference type="PROSITE" id="PS51900">
    <property type="entry name" value="CB"/>
    <property type="match status" value="1"/>
</dbReference>
<feature type="domain" description="Core-binding (CB)" evidence="10">
    <location>
        <begin position="66"/>
        <end position="145"/>
    </location>
</feature>
<keyword evidence="3" id="KW-0808">Transferase</keyword>
<dbReference type="InterPro" id="IPR010998">
    <property type="entry name" value="Integrase_recombinase_N"/>
</dbReference>
<dbReference type="InterPro" id="IPR050090">
    <property type="entry name" value="Tyrosine_recombinase_XerCD"/>
</dbReference>
<evidence type="ECO:0000259" key="10">
    <source>
        <dbReference type="PROSITE" id="PS51900"/>
    </source>
</evidence>
<evidence type="ECO:0000256" key="5">
    <source>
        <dbReference type="ARBA" id="ARBA00023125"/>
    </source>
</evidence>
<reference evidence="11" key="1">
    <citation type="journal article" date="2021" name="Proc. Natl. Acad. Sci. U.S.A.">
        <title>A Catalog of Tens of Thousands of Viruses from Human Metagenomes Reveals Hidden Associations with Chronic Diseases.</title>
        <authorList>
            <person name="Tisza M.J."/>
            <person name="Buck C.B."/>
        </authorList>
    </citation>
    <scope>NUCLEOTIDE SEQUENCE</scope>
    <source>
        <strain evidence="11">CtsMn4</strain>
    </source>
</reference>
<keyword evidence="7" id="KW-1160">Virus entry into host cell</keyword>
<keyword evidence="5 8" id="KW-0238">DNA-binding</keyword>
<comment type="similarity">
    <text evidence="1">Belongs to the 'phage' integrase family.</text>
</comment>
<dbReference type="Pfam" id="PF14657">
    <property type="entry name" value="Arm-DNA-bind_4"/>
    <property type="match status" value="1"/>
</dbReference>
<evidence type="ECO:0000256" key="8">
    <source>
        <dbReference type="PROSITE-ProRule" id="PRU01248"/>
    </source>
</evidence>
<evidence type="ECO:0000256" key="7">
    <source>
        <dbReference type="ARBA" id="ARBA00023195"/>
    </source>
</evidence>
<evidence type="ECO:0000256" key="1">
    <source>
        <dbReference type="ARBA" id="ARBA00008857"/>
    </source>
</evidence>
<dbReference type="PANTHER" id="PTHR30349">
    <property type="entry name" value="PHAGE INTEGRASE-RELATED"/>
    <property type="match status" value="1"/>
</dbReference>
<evidence type="ECO:0000256" key="4">
    <source>
        <dbReference type="ARBA" id="ARBA00022801"/>
    </source>
</evidence>
<dbReference type="CDD" id="cd01189">
    <property type="entry name" value="INT_ICEBs1_C_like"/>
    <property type="match status" value="1"/>
</dbReference>
<dbReference type="GO" id="GO:0016740">
    <property type="term" value="F:transferase activity"/>
    <property type="evidence" value="ECO:0007669"/>
    <property type="project" value="UniProtKB-KW"/>
</dbReference>
<keyword evidence="7" id="KW-0229">DNA integration</keyword>
<dbReference type="PROSITE" id="PS51898">
    <property type="entry name" value="TYR_RECOMBINASE"/>
    <property type="match status" value="1"/>
</dbReference>
<dbReference type="PANTHER" id="PTHR30349:SF41">
    <property type="entry name" value="INTEGRASE_RECOMBINASE PROTEIN MJ0367-RELATED"/>
    <property type="match status" value="1"/>
</dbReference>